<evidence type="ECO:0000313" key="4">
    <source>
        <dbReference type="Proteomes" id="UP001215280"/>
    </source>
</evidence>
<protein>
    <recommendedName>
        <fullName evidence="5">BZIP domain-containing protein</fullName>
    </recommendedName>
</protein>
<dbReference type="EMBL" id="JARJLG010000064">
    <property type="protein sequence ID" value="KAJ7755318.1"/>
    <property type="molecule type" value="Genomic_DNA"/>
</dbReference>
<sequence length="189" mass="20644">MTRGRKKDHTIPASRALTLQRDYRARKSHYIADLEARCQAAEEENVRLRKELELARQGVPPAALTPEAIQASAQLRDKLAAAATSLSHFMQVAMPPDQGTTPPSYTALLSSLATAASVQYPTDRAAANYRTDLEKPRPESPCCGGYINCEGLVEEEDEDVYPEQEEGHQISPSISQLRSTSSGAAKGFE</sequence>
<reference evidence="3" key="1">
    <citation type="submission" date="2023-03" db="EMBL/GenBank/DDBJ databases">
        <title>Massive genome expansion in bonnet fungi (Mycena s.s.) driven by repeated elements and novel gene families across ecological guilds.</title>
        <authorList>
            <consortium name="Lawrence Berkeley National Laboratory"/>
            <person name="Harder C.B."/>
            <person name="Miyauchi S."/>
            <person name="Viragh M."/>
            <person name="Kuo A."/>
            <person name="Thoen E."/>
            <person name="Andreopoulos B."/>
            <person name="Lu D."/>
            <person name="Skrede I."/>
            <person name="Drula E."/>
            <person name="Henrissat B."/>
            <person name="Morin E."/>
            <person name="Kohler A."/>
            <person name="Barry K."/>
            <person name="LaButti K."/>
            <person name="Morin E."/>
            <person name="Salamov A."/>
            <person name="Lipzen A."/>
            <person name="Mereny Z."/>
            <person name="Hegedus B."/>
            <person name="Baldrian P."/>
            <person name="Stursova M."/>
            <person name="Weitz H."/>
            <person name="Taylor A."/>
            <person name="Grigoriev I.V."/>
            <person name="Nagy L.G."/>
            <person name="Martin F."/>
            <person name="Kauserud H."/>
        </authorList>
    </citation>
    <scope>NUCLEOTIDE SEQUENCE</scope>
    <source>
        <strain evidence="3">CBHHK188m</strain>
    </source>
</reference>
<dbReference type="Proteomes" id="UP001215280">
    <property type="component" value="Unassembled WGS sequence"/>
</dbReference>
<name>A0AAD7J1X4_9AGAR</name>
<organism evidence="3 4">
    <name type="scientific">Mycena maculata</name>
    <dbReference type="NCBI Taxonomy" id="230809"/>
    <lineage>
        <taxon>Eukaryota</taxon>
        <taxon>Fungi</taxon>
        <taxon>Dikarya</taxon>
        <taxon>Basidiomycota</taxon>
        <taxon>Agaricomycotina</taxon>
        <taxon>Agaricomycetes</taxon>
        <taxon>Agaricomycetidae</taxon>
        <taxon>Agaricales</taxon>
        <taxon>Marasmiineae</taxon>
        <taxon>Mycenaceae</taxon>
        <taxon>Mycena</taxon>
    </lineage>
</organism>
<evidence type="ECO:0000256" key="1">
    <source>
        <dbReference type="SAM" id="Coils"/>
    </source>
</evidence>
<accession>A0AAD7J1X4</accession>
<feature type="coiled-coil region" evidence="1">
    <location>
        <begin position="24"/>
        <end position="58"/>
    </location>
</feature>
<keyword evidence="1" id="KW-0175">Coiled coil</keyword>
<dbReference type="AlphaFoldDB" id="A0AAD7J1X4"/>
<evidence type="ECO:0008006" key="5">
    <source>
        <dbReference type="Google" id="ProtNLM"/>
    </source>
</evidence>
<evidence type="ECO:0000313" key="3">
    <source>
        <dbReference type="EMBL" id="KAJ7755318.1"/>
    </source>
</evidence>
<comment type="caution">
    <text evidence="3">The sequence shown here is derived from an EMBL/GenBank/DDBJ whole genome shotgun (WGS) entry which is preliminary data.</text>
</comment>
<gene>
    <name evidence="3" type="ORF">DFH07DRAFT_490940</name>
</gene>
<feature type="compositionally biased region" description="Acidic residues" evidence="2">
    <location>
        <begin position="154"/>
        <end position="164"/>
    </location>
</feature>
<proteinExistence type="predicted"/>
<dbReference type="Gene3D" id="1.20.5.170">
    <property type="match status" value="1"/>
</dbReference>
<evidence type="ECO:0000256" key="2">
    <source>
        <dbReference type="SAM" id="MobiDB-lite"/>
    </source>
</evidence>
<keyword evidence="4" id="KW-1185">Reference proteome</keyword>
<feature type="compositionally biased region" description="Polar residues" evidence="2">
    <location>
        <begin position="170"/>
        <end position="183"/>
    </location>
</feature>
<feature type="region of interest" description="Disordered" evidence="2">
    <location>
        <begin position="154"/>
        <end position="189"/>
    </location>
</feature>